<evidence type="ECO:0000313" key="2">
    <source>
        <dbReference type="EMBL" id="GAJ20921.1"/>
    </source>
</evidence>
<gene>
    <name evidence="2" type="ORF">S12H4_63711</name>
</gene>
<dbReference type="AlphaFoldDB" id="X1VTU4"/>
<dbReference type="EMBL" id="BARW01043595">
    <property type="protein sequence ID" value="GAJ20921.1"/>
    <property type="molecule type" value="Genomic_DNA"/>
</dbReference>
<feature type="non-terminal residue" evidence="2">
    <location>
        <position position="1"/>
    </location>
</feature>
<reference evidence="2" key="1">
    <citation type="journal article" date="2014" name="Front. Microbiol.">
        <title>High frequency of phylogenetically diverse reductive dehalogenase-homologous genes in deep subseafloor sedimentary metagenomes.</title>
        <authorList>
            <person name="Kawai M."/>
            <person name="Futagami T."/>
            <person name="Toyoda A."/>
            <person name="Takaki Y."/>
            <person name="Nishi S."/>
            <person name="Hori S."/>
            <person name="Arai W."/>
            <person name="Tsubouchi T."/>
            <person name="Morono Y."/>
            <person name="Uchiyama I."/>
            <person name="Ito T."/>
            <person name="Fujiyama A."/>
            <person name="Inagaki F."/>
            <person name="Takami H."/>
        </authorList>
    </citation>
    <scope>NUCLEOTIDE SEQUENCE</scope>
    <source>
        <strain evidence="2">Expedition CK06-06</strain>
    </source>
</reference>
<keyword evidence="1" id="KW-0175">Coiled coil</keyword>
<organism evidence="2">
    <name type="scientific">marine sediment metagenome</name>
    <dbReference type="NCBI Taxonomy" id="412755"/>
    <lineage>
        <taxon>unclassified sequences</taxon>
        <taxon>metagenomes</taxon>
        <taxon>ecological metagenomes</taxon>
    </lineage>
</organism>
<sequence length="29" mass="3671">YIKILEKNKEQNDKTLKKQKELLKKEKRR</sequence>
<name>X1VTU4_9ZZZZ</name>
<accession>X1VTU4</accession>
<feature type="coiled-coil region" evidence="1">
    <location>
        <begin position="2"/>
        <end position="29"/>
    </location>
</feature>
<proteinExistence type="predicted"/>
<evidence type="ECO:0000256" key="1">
    <source>
        <dbReference type="SAM" id="Coils"/>
    </source>
</evidence>
<comment type="caution">
    <text evidence="2">The sequence shown here is derived from an EMBL/GenBank/DDBJ whole genome shotgun (WGS) entry which is preliminary data.</text>
</comment>
<protein>
    <submittedName>
        <fullName evidence="2">Uncharacterized protein</fullName>
    </submittedName>
</protein>